<sequence length="68" mass="8087">MKSIRFALISLKYAWWQPLDYNQLAFRDNKRAGIRYGFSPRLLAMLFGQAAIPKSCQYRRLAERQFTI</sequence>
<dbReference type="AlphaFoldDB" id="A0A3S0ANU3"/>
<dbReference type="EMBL" id="RXHU01000043">
    <property type="protein sequence ID" value="RTE08721.1"/>
    <property type="molecule type" value="Genomic_DNA"/>
</dbReference>
<organism evidence="1 2">
    <name type="scientific">Paenibacillus whitsoniae</name>
    <dbReference type="NCBI Taxonomy" id="2496558"/>
    <lineage>
        <taxon>Bacteria</taxon>
        <taxon>Bacillati</taxon>
        <taxon>Bacillota</taxon>
        <taxon>Bacilli</taxon>
        <taxon>Bacillales</taxon>
        <taxon>Paenibacillaceae</taxon>
        <taxon>Paenibacillus</taxon>
    </lineage>
</organism>
<reference evidence="1 2" key="1">
    <citation type="submission" date="2018-12" db="EMBL/GenBank/DDBJ databases">
        <title>Bacillus ochoae sp. nov., Paenibacillus whitsoniae sp. nov., Paenibacillus spiritus sp. nov. Isolated from the Mars Exploration Rover during spacecraft assembly.</title>
        <authorList>
            <person name="Seuylemezian A."/>
            <person name="Vaishampayan P."/>
        </authorList>
    </citation>
    <scope>NUCLEOTIDE SEQUENCE [LARGE SCALE GENOMIC DNA]</scope>
    <source>
        <strain evidence="1 2">MER 54</strain>
    </source>
</reference>
<gene>
    <name evidence="1" type="ORF">EJQ19_15745</name>
</gene>
<dbReference type="RefSeq" id="WP_126142194.1">
    <property type="nucleotide sequence ID" value="NZ_RXHU01000043.1"/>
</dbReference>
<evidence type="ECO:0000313" key="1">
    <source>
        <dbReference type="EMBL" id="RTE08721.1"/>
    </source>
</evidence>
<proteinExistence type="predicted"/>
<comment type="caution">
    <text evidence="1">The sequence shown here is derived from an EMBL/GenBank/DDBJ whole genome shotgun (WGS) entry which is preliminary data.</text>
</comment>
<evidence type="ECO:0000313" key="2">
    <source>
        <dbReference type="Proteomes" id="UP000276128"/>
    </source>
</evidence>
<protein>
    <submittedName>
        <fullName evidence="1">Uncharacterized protein</fullName>
    </submittedName>
</protein>
<accession>A0A3S0ANU3</accession>
<dbReference type="Proteomes" id="UP000276128">
    <property type="component" value="Unassembled WGS sequence"/>
</dbReference>
<keyword evidence="2" id="KW-1185">Reference proteome</keyword>
<name>A0A3S0ANU3_9BACL</name>